<dbReference type="PANTHER" id="PTHR24305">
    <property type="entry name" value="CYTOCHROME P450"/>
    <property type="match status" value="1"/>
</dbReference>
<gene>
    <name evidence="10" type="ORF">BDV39DRAFT_201091</name>
</gene>
<dbReference type="GO" id="GO:0005506">
    <property type="term" value="F:iron ion binding"/>
    <property type="evidence" value="ECO:0007669"/>
    <property type="project" value="InterPro"/>
</dbReference>
<evidence type="ECO:0000256" key="6">
    <source>
        <dbReference type="ARBA" id="ARBA00023004"/>
    </source>
</evidence>
<comment type="similarity">
    <text evidence="2 9">Belongs to the cytochrome P450 family.</text>
</comment>
<dbReference type="CDD" id="cd11058">
    <property type="entry name" value="CYP60B-like"/>
    <property type="match status" value="1"/>
</dbReference>
<sequence length="490" mass="55028">MALSVGLLLAAISAYILLSAIRNLYFHPLSHLPGPKSWIAFPILRHLSGVRGVFDIEIRKHHRTYGTVIRFSADEVSFIDENAWKEIYGHGHAQLPKHTFSGVNKLDIINSDDVNHARYRKALSHAFSTKGLQAQEPILALYIDKLIQRLAGFAESGLVVDMVQWYNLTTFDLIGDLAFGEPFGGLDSSKYHHWVATIFNNFKVLPIVRAKDAYPWLISPLLALVPKSKLNARIKQREHASATVQKRLSNTAAHGRGDFMDSMLRNRGEKDGLTDAELEANANILIIAGSETTATLLSGVTFLLLSSPETLTKATAEVRTTMQSEDDITFTNVSSQLPYLLACIDEAFRMYPPVPSGLPRISQATMKIAGYTIPPQTKVSVHQSAAYWSPANFHDPDRFIPERWLPEAKENPASPYYNDNRAVVQPFSTGPRNCLGKNLAYAEMRVILARVLWNFDITLCEESRHWRDQKTYILWEKPPLWVKLKGRGGH</sequence>
<keyword evidence="11" id="KW-1185">Reference proteome</keyword>
<reference evidence="11" key="1">
    <citation type="submission" date="2019-04" db="EMBL/GenBank/DDBJ databases">
        <title>Friends and foes A comparative genomics studyof 23 Aspergillus species from section Flavi.</title>
        <authorList>
            <consortium name="DOE Joint Genome Institute"/>
            <person name="Kjaerbolling I."/>
            <person name="Vesth T."/>
            <person name="Frisvad J.C."/>
            <person name="Nybo J.L."/>
            <person name="Theobald S."/>
            <person name="Kildgaard S."/>
            <person name="Isbrandt T."/>
            <person name="Kuo A."/>
            <person name="Sato A."/>
            <person name="Lyhne E.K."/>
            <person name="Kogle M.E."/>
            <person name="Wiebenga A."/>
            <person name="Kun R.S."/>
            <person name="Lubbers R.J."/>
            <person name="Makela M.R."/>
            <person name="Barry K."/>
            <person name="Chovatia M."/>
            <person name="Clum A."/>
            <person name="Daum C."/>
            <person name="Haridas S."/>
            <person name="He G."/>
            <person name="LaButti K."/>
            <person name="Lipzen A."/>
            <person name="Mondo S."/>
            <person name="Riley R."/>
            <person name="Salamov A."/>
            <person name="Simmons B.A."/>
            <person name="Magnuson J.K."/>
            <person name="Henrissat B."/>
            <person name="Mortensen U.H."/>
            <person name="Larsen T.O."/>
            <person name="Devries R.P."/>
            <person name="Grigoriev I.V."/>
            <person name="Machida M."/>
            <person name="Baker S.E."/>
            <person name="Andersen M.R."/>
        </authorList>
    </citation>
    <scope>NUCLEOTIDE SEQUENCE [LARGE SCALE GENOMIC DNA]</scope>
    <source>
        <strain evidence="11">CBS 130017</strain>
    </source>
</reference>
<evidence type="ECO:0000256" key="9">
    <source>
        <dbReference type="RuleBase" id="RU000461"/>
    </source>
</evidence>
<protein>
    <submittedName>
        <fullName evidence="10">Cytochrome P450</fullName>
    </submittedName>
</protein>
<dbReference type="PROSITE" id="PS00086">
    <property type="entry name" value="CYTOCHROME_P450"/>
    <property type="match status" value="1"/>
</dbReference>
<dbReference type="PANTHER" id="PTHR24305:SF230">
    <property type="entry name" value="P450, PUTATIVE (EUROFUNG)-RELATED"/>
    <property type="match status" value="1"/>
</dbReference>
<dbReference type="AlphaFoldDB" id="A0A5N6XIS0"/>
<dbReference type="Proteomes" id="UP000325945">
    <property type="component" value="Unassembled WGS sequence"/>
</dbReference>
<evidence type="ECO:0000256" key="2">
    <source>
        <dbReference type="ARBA" id="ARBA00010617"/>
    </source>
</evidence>
<dbReference type="PRINTS" id="PR00385">
    <property type="entry name" value="P450"/>
</dbReference>
<dbReference type="Pfam" id="PF00067">
    <property type="entry name" value="p450"/>
    <property type="match status" value="1"/>
</dbReference>
<evidence type="ECO:0000256" key="5">
    <source>
        <dbReference type="ARBA" id="ARBA00023002"/>
    </source>
</evidence>
<name>A0A5N6XIS0_9EURO</name>
<keyword evidence="7 9" id="KW-0503">Monooxygenase</keyword>
<accession>A0A5N6XIS0</accession>
<comment type="cofactor">
    <cofactor evidence="1 8">
        <name>heme</name>
        <dbReference type="ChEBI" id="CHEBI:30413"/>
    </cofactor>
</comment>
<dbReference type="InterPro" id="IPR050121">
    <property type="entry name" value="Cytochrome_P450_monoxygenase"/>
</dbReference>
<keyword evidence="5 9" id="KW-0560">Oxidoreductase</keyword>
<evidence type="ECO:0000256" key="7">
    <source>
        <dbReference type="ARBA" id="ARBA00023033"/>
    </source>
</evidence>
<dbReference type="EMBL" id="ML741769">
    <property type="protein sequence ID" value="KAE8331440.1"/>
    <property type="molecule type" value="Genomic_DNA"/>
</dbReference>
<dbReference type="GO" id="GO:0016705">
    <property type="term" value="F:oxidoreductase activity, acting on paired donors, with incorporation or reduction of molecular oxygen"/>
    <property type="evidence" value="ECO:0007669"/>
    <property type="project" value="InterPro"/>
</dbReference>
<proteinExistence type="inferred from homology"/>
<dbReference type="GO" id="GO:0020037">
    <property type="term" value="F:heme binding"/>
    <property type="evidence" value="ECO:0007669"/>
    <property type="project" value="InterPro"/>
</dbReference>
<dbReference type="PRINTS" id="PR00463">
    <property type="entry name" value="EP450I"/>
</dbReference>
<dbReference type="InterPro" id="IPR002401">
    <property type="entry name" value="Cyt_P450_E_grp-I"/>
</dbReference>
<dbReference type="InterPro" id="IPR001128">
    <property type="entry name" value="Cyt_P450"/>
</dbReference>
<evidence type="ECO:0000256" key="1">
    <source>
        <dbReference type="ARBA" id="ARBA00001971"/>
    </source>
</evidence>
<keyword evidence="4 8" id="KW-0479">Metal-binding</keyword>
<evidence type="ECO:0000313" key="11">
    <source>
        <dbReference type="Proteomes" id="UP000325945"/>
    </source>
</evidence>
<keyword evidence="3 8" id="KW-0349">Heme</keyword>
<evidence type="ECO:0000256" key="3">
    <source>
        <dbReference type="ARBA" id="ARBA00022617"/>
    </source>
</evidence>
<organism evidence="10 11">
    <name type="scientific">Aspergillus sergii</name>
    <dbReference type="NCBI Taxonomy" id="1034303"/>
    <lineage>
        <taxon>Eukaryota</taxon>
        <taxon>Fungi</taxon>
        <taxon>Dikarya</taxon>
        <taxon>Ascomycota</taxon>
        <taxon>Pezizomycotina</taxon>
        <taxon>Eurotiomycetes</taxon>
        <taxon>Eurotiomycetidae</taxon>
        <taxon>Eurotiales</taxon>
        <taxon>Aspergillaceae</taxon>
        <taxon>Aspergillus</taxon>
        <taxon>Aspergillus subgen. Circumdati</taxon>
    </lineage>
</organism>
<dbReference type="InterPro" id="IPR017972">
    <property type="entry name" value="Cyt_P450_CS"/>
</dbReference>
<evidence type="ECO:0000256" key="4">
    <source>
        <dbReference type="ARBA" id="ARBA00022723"/>
    </source>
</evidence>
<dbReference type="Gene3D" id="1.10.630.10">
    <property type="entry name" value="Cytochrome P450"/>
    <property type="match status" value="1"/>
</dbReference>
<dbReference type="SUPFAM" id="SSF48264">
    <property type="entry name" value="Cytochrome P450"/>
    <property type="match status" value="1"/>
</dbReference>
<dbReference type="GO" id="GO:0004497">
    <property type="term" value="F:monooxygenase activity"/>
    <property type="evidence" value="ECO:0007669"/>
    <property type="project" value="UniProtKB-KW"/>
</dbReference>
<evidence type="ECO:0000313" key="10">
    <source>
        <dbReference type="EMBL" id="KAE8331440.1"/>
    </source>
</evidence>
<evidence type="ECO:0000256" key="8">
    <source>
        <dbReference type="PIRSR" id="PIRSR602401-1"/>
    </source>
</evidence>
<feature type="binding site" description="axial binding residue" evidence="8">
    <location>
        <position position="434"/>
    </location>
    <ligand>
        <name>heme</name>
        <dbReference type="ChEBI" id="CHEBI:30413"/>
    </ligand>
    <ligandPart>
        <name>Fe</name>
        <dbReference type="ChEBI" id="CHEBI:18248"/>
    </ligandPart>
</feature>
<keyword evidence="6 8" id="KW-0408">Iron</keyword>
<dbReference type="InterPro" id="IPR036396">
    <property type="entry name" value="Cyt_P450_sf"/>
</dbReference>